<reference evidence="2" key="1">
    <citation type="journal article" date="2008" name="Nat. Genet.">
        <title>The Pristionchus pacificus genome provides a unique perspective on nematode lifestyle and parasitism.</title>
        <authorList>
            <person name="Dieterich C."/>
            <person name="Clifton S.W."/>
            <person name="Schuster L.N."/>
            <person name="Chinwalla A."/>
            <person name="Delehaunty K."/>
            <person name="Dinkelacker I."/>
            <person name="Fulton L."/>
            <person name="Fulton R."/>
            <person name="Godfrey J."/>
            <person name="Minx P."/>
            <person name="Mitreva M."/>
            <person name="Roeseler W."/>
            <person name="Tian H."/>
            <person name="Witte H."/>
            <person name="Yang S.P."/>
            <person name="Wilson R.K."/>
            <person name="Sommer R.J."/>
        </authorList>
    </citation>
    <scope>NUCLEOTIDE SEQUENCE [LARGE SCALE GENOMIC DNA]</scope>
    <source>
        <strain evidence="2">PS312</strain>
    </source>
</reference>
<protein>
    <submittedName>
        <fullName evidence="1">Uncharacterized protein</fullName>
    </submittedName>
</protein>
<gene>
    <name evidence="1" type="primary">WBGene00278989</name>
</gene>
<accession>A0A8R1Z047</accession>
<accession>A0A2A6C3B9</accession>
<reference evidence="1" key="2">
    <citation type="submission" date="2022-06" db="UniProtKB">
        <authorList>
            <consortium name="EnsemblMetazoa"/>
        </authorList>
    </citation>
    <scope>IDENTIFICATION</scope>
    <source>
        <strain evidence="1">PS312</strain>
    </source>
</reference>
<dbReference type="PANTHER" id="PTHR45830">
    <property type="entry name" value="SERPENTINE RECEPTOR, CLASS I"/>
    <property type="match status" value="1"/>
</dbReference>
<dbReference type="EnsemblMetazoa" id="PPA40620.1">
    <property type="protein sequence ID" value="PPA40620.1"/>
    <property type="gene ID" value="WBGene00278989"/>
</dbReference>
<organism evidence="1 2">
    <name type="scientific">Pristionchus pacificus</name>
    <name type="common">Parasitic nematode worm</name>
    <dbReference type="NCBI Taxonomy" id="54126"/>
    <lineage>
        <taxon>Eukaryota</taxon>
        <taxon>Metazoa</taxon>
        <taxon>Ecdysozoa</taxon>
        <taxon>Nematoda</taxon>
        <taxon>Chromadorea</taxon>
        <taxon>Rhabditida</taxon>
        <taxon>Rhabditina</taxon>
        <taxon>Diplogasteromorpha</taxon>
        <taxon>Diplogasteroidea</taxon>
        <taxon>Neodiplogasteridae</taxon>
        <taxon>Pristionchus</taxon>
    </lineage>
</organism>
<name>A0A2A6C3B9_PRIPA</name>
<evidence type="ECO:0000313" key="1">
    <source>
        <dbReference type="EnsemblMetazoa" id="PPA40620.1"/>
    </source>
</evidence>
<dbReference type="Proteomes" id="UP000005239">
    <property type="component" value="Unassembled WGS sequence"/>
</dbReference>
<dbReference type="AlphaFoldDB" id="A0A2A6C3B9"/>
<sequence length="732" mass="84198">MPCGKTEHSYRINDYSQYSPVMLKSRPISDHTIITICRTIGLFSILLNVVGLYLARKMWNYSSKQIVTVSMLLQVSNHSKTFKKSSTPFKTSTSLSCTFHLPTSELGEVIASDLFANLIMSHSPLIWFESRFFCCISSLVEVLFIVLVVNLWGLFILLLFYRHQSLLRPTSRVKFSSFGTKCKHLRAVFLKVFYDYIYSNHSLADKWHQHLTLSSRFCQPCDWIDQDRNFAVIPFEDAVINGCIVVVTCTAYMTFAIACTAHIIKIINDYDKLRSSGNFTAKVSRTKQSLVQIATFATVLALPIALFMSLAVFEFDDGYISPYKLTVFSIFRFDSVAPVHFPIFSHFTISFNLDDSSFTTQKRSQQLLHPPSIHYERPLSNGTIIIICRLLGVISLVFNIFEMFTVVNLWGLFILLLFLRHQSLLHESSRVKFRGLQVNGQLAVVLFPHQLFLHSVIIALLMAGINILPVRYIYVHNTATVSDLIKTMQTYCQKCDWVDQNRNYGVIPIKDAIHYQVPNESQIHAYIIFVTCSVYMTFAIACTIHIIKIINEYDRKRASVMFTRKVNRTRQSLIQEFWKNCFRRHAVWSQRDVDMKKKYEKMSIPIVISTLENPKRHYHCIVLTANLCCLFILLLFFRHQNLLRDSSPVKFKGSSKKIITLILVAITNLLPVRYSIVNFNASASEFNRTLETYCNDCDWIEQSRNYGVIPIEAATINAYIVAVTGLVYIRVG</sequence>
<dbReference type="PANTHER" id="PTHR45830:SF15">
    <property type="entry name" value="SERPENTINE RECEPTOR, CLASS I"/>
    <property type="match status" value="1"/>
</dbReference>
<proteinExistence type="predicted"/>
<evidence type="ECO:0000313" key="2">
    <source>
        <dbReference type="Proteomes" id="UP000005239"/>
    </source>
</evidence>
<keyword evidence="2" id="KW-1185">Reference proteome</keyword>